<dbReference type="InterPro" id="IPR033762">
    <property type="entry name" value="MCM_OB"/>
</dbReference>
<keyword evidence="4 6" id="KW-0067">ATP-binding</keyword>
<dbReference type="Gene3D" id="2.40.50.140">
    <property type="entry name" value="Nucleic acid-binding proteins"/>
    <property type="match status" value="1"/>
</dbReference>
<sequence>MAAHDSSARWRTFLTEAKEDDILLILSKQSSPYLDIPFHELQAFDPEFAEDVLQHPRQILDRGSQTLVEICRERGEDIDAMLRVGELPRDSRRNLRDIGTADIERLRSVEVIITKISDLKPRLHIAVFTCEACGNTIEVSQKNERELVEPLRCPTDSGCGGSRNSKDNPTRFNLVVNVSRMVNNQWIEIQELPESVPSGAQPTRGSVLVEGDQVNRHLPGERIVANVMPVVRSEVKRNRKTPMFDIIHHLISSEHESTPFNEIKINDEDREKILEISRRDDLIGLMQNSIAPSVFATGVMHYVKRSLALQLFGGVSRINQDRTRTRGDIHILLMGDPGVAKSQVLNYMSKISPRGKLASGGGVSGAGLTAAAVRDAFGDGRFALEAGVLPLSDRGLAAIDEFDKISDEDRKVMHPAMEQQEIHVAKGGITATLPSRCAILAAANPKDGRFSKRGPNQSVMRSYSETGLPPPLASRFDIIWMMRDEVKIEDDERIARYILDNRTKGVSETKIEEAMSLDPSEEVKDEIYAFTVDNTEHLSLEFLRKYIAYAKRNHHPDLNSDARAKILEYYTDERQSYGREDQMGDSEVIPITARALEALIRLTEAHARMHLRDTATGEDAKVALAVFRHWRDESGIEDDSELYSGISATARSNNTTIRNIVRDICHSGDGTASVTDIYNAASARKIPETTVDDVLQRMLVSGELFSPRNDIYSFAR</sequence>
<organism evidence="8">
    <name type="scientific">uncultured marine group II/III euryarchaeote KM3_133_F10</name>
    <dbReference type="NCBI Taxonomy" id="1457864"/>
    <lineage>
        <taxon>Archaea</taxon>
        <taxon>Methanobacteriati</taxon>
        <taxon>Methanobacteriota</taxon>
        <taxon>environmental samples</taxon>
    </lineage>
</organism>
<evidence type="ECO:0000256" key="6">
    <source>
        <dbReference type="RuleBase" id="RU004070"/>
    </source>
</evidence>
<dbReference type="Gene3D" id="3.30.1640.10">
    <property type="entry name" value="mini-chromosome maintenance (MCM) complex, chain A, domain 1"/>
    <property type="match status" value="1"/>
</dbReference>
<evidence type="ECO:0000256" key="2">
    <source>
        <dbReference type="ARBA" id="ARBA00022705"/>
    </source>
</evidence>
<dbReference type="Pfam" id="PF17207">
    <property type="entry name" value="MCM_OB"/>
    <property type="match status" value="1"/>
</dbReference>
<dbReference type="PANTHER" id="PTHR11630:SF66">
    <property type="entry name" value="DNA REPLICATION LICENSING FACTOR MCM4"/>
    <property type="match status" value="1"/>
</dbReference>
<dbReference type="Gene3D" id="1.10.10.10">
    <property type="entry name" value="Winged helix-like DNA-binding domain superfamily/Winged helix DNA-binding domain"/>
    <property type="match status" value="1"/>
</dbReference>
<comment type="similarity">
    <text evidence="1 6">Belongs to the MCM family.</text>
</comment>
<dbReference type="InterPro" id="IPR036388">
    <property type="entry name" value="WH-like_DNA-bd_sf"/>
</dbReference>
<keyword evidence="8" id="KW-0347">Helicase</keyword>
<reference evidence="8" key="1">
    <citation type="journal article" date="2014" name="Genome Biol. Evol.">
        <title>Pangenome evidence for extensive interdomain horizontal transfer affecting lineage core and shell genes in uncultured planktonic thaumarchaeota and euryarchaeota.</title>
        <authorList>
            <person name="Deschamps P."/>
            <person name="Zivanovic Y."/>
            <person name="Moreira D."/>
            <person name="Rodriguez-Valera F."/>
            <person name="Lopez-Garcia P."/>
        </authorList>
    </citation>
    <scope>NUCLEOTIDE SEQUENCE</scope>
</reference>
<dbReference type="InterPro" id="IPR041562">
    <property type="entry name" value="MCM_lid"/>
</dbReference>
<dbReference type="AlphaFoldDB" id="A0A075G911"/>
<dbReference type="GO" id="GO:0042555">
    <property type="term" value="C:MCM complex"/>
    <property type="evidence" value="ECO:0007669"/>
    <property type="project" value="TreeGrafter"/>
</dbReference>
<dbReference type="GO" id="GO:0005524">
    <property type="term" value="F:ATP binding"/>
    <property type="evidence" value="ECO:0007669"/>
    <property type="project" value="UniProtKB-KW"/>
</dbReference>
<keyword evidence="5 6" id="KW-0238">DNA-binding</keyword>
<proteinExistence type="inferred from homology"/>
<dbReference type="Pfam" id="PF17855">
    <property type="entry name" value="MCM_lid"/>
    <property type="match status" value="1"/>
</dbReference>
<dbReference type="SMART" id="SM00350">
    <property type="entry name" value="MCM"/>
    <property type="match status" value="1"/>
</dbReference>
<dbReference type="EMBL" id="KF900592">
    <property type="protein sequence ID" value="AIF00481.1"/>
    <property type="molecule type" value="Genomic_DNA"/>
</dbReference>
<evidence type="ECO:0000256" key="5">
    <source>
        <dbReference type="ARBA" id="ARBA00023125"/>
    </source>
</evidence>
<keyword evidence="3 6" id="KW-0547">Nucleotide-binding</keyword>
<evidence type="ECO:0000256" key="3">
    <source>
        <dbReference type="ARBA" id="ARBA00022741"/>
    </source>
</evidence>
<dbReference type="Pfam" id="PF00493">
    <property type="entry name" value="MCM"/>
    <property type="match status" value="1"/>
</dbReference>
<keyword evidence="8" id="KW-0378">Hydrolase</keyword>
<dbReference type="InterPro" id="IPR031327">
    <property type="entry name" value="MCM"/>
</dbReference>
<dbReference type="InterPro" id="IPR027417">
    <property type="entry name" value="P-loop_NTPase"/>
</dbReference>
<dbReference type="SUPFAM" id="SSF50249">
    <property type="entry name" value="Nucleic acid-binding proteins"/>
    <property type="match status" value="1"/>
</dbReference>
<keyword evidence="2" id="KW-0235">DNA replication</keyword>
<dbReference type="PRINTS" id="PR01657">
    <property type="entry name" value="MCMFAMILY"/>
</dbReference>
<dbReference type="GO" id="GO:0017116">
    <property type="term" value="F:single-stranded DNA helicase activity"/>
    <property type="evidence" value="ECO:0007669"/>
    <property type="project" value="TreeGrafter"/>
</dbReference>
<dbReference type="InterPro" id="IPR012340">
    <property type="entry name" value="NA-bd_OB-fold"/>
</dbReference>
<dbReference type="PROSITE" id="PS50051">
    <property type="entry name" value="MCM_2"/>
    <property type="match status" value="1"/>
</dbReference>
<feature type="domain" description="MCM C-terminal AAA(+) ATPase" evidence="7">
    <location>
        <begin position="282"/>
        <end position="498"/>
    </location>
</feature>
<dbReference type="InterPro" id="IPR001208">
    <property type="entry name" value="MCM_dom"/>
</dbReference>
<dbReference type="SUPFAM" id="SSF52540">
    <property type="entry name" value="P-loop containing nucleoside triphosphate hydrolases"/>
    <property type="match status" value="1"/>
</dbReference>
<gene>
    <name evidence="8" type="primary">cdc21</name>
    <name evidence="8" type="synonym">mcm</name>
</gene>
<evidence type="ECO:0000256" key="1">
    <source>
        <dbReference type="ARBA" id="ARBA00008010"/>
    </source>
</evidence>
<name>A0A075G911_9EURY</name>
<accession>A0A075G911</accession>
<dbReference type="CDD" id="cd17706">
    <property type="entry name" value="MCM"/>
    <property type="match status" value="1"/>
</dbReference>
<evidence type="ECO:0000259" key="7">
    <source>
        <dbReference type="PROSITE" id="PS50051"/>
    </source>
</evidence>
<dbReference type="GO" id="GO:0003697">
    <property type="term" value="F:single-stranded DNA binding"/>
    <property type="evidence" value="ECO:0007669"/>
    <property type="project" value="TreeGrafter"/>
</dbReference>
<dbReference type="PANTHER" id="PTHR11630">
    <property type="entry name" value="DNA REPLICATION LICENSING FACTOR MCM FAMILY MEMBER"/>
    <property type="match status" value="1"/>
</dbReference>
<evidence type="ECO:0000313" key="8">
    <source>
        <dbReference type="EMBL" id="AIF00481.1"/>
    </source>
</evidence>
<dbReference type="Gene3D" id="3.40.50.300">
    <property type="entry name" value="P-loop containing nucleotide triphosphate hydrolases"/>
    <property type="match status" value="1"/>
</dbReference>
<dbReference type="Gene3D" id="2.20.28.10">
    <property type="match status" value="1"/>
</dbReference>
<dbReference type="GO" id="GO:0006260">
    <property type="term" value="P:DNA replication"/>
    <property type="evidence" value="ECO:0007669"/>
    <property type="project" value="UniProtKB-KW"/>
</dbReference>
<protein>
    <submittedName>
        <fullName evidence="8">Replicative DNA helicase (Mcm, cdc21)</fullName>
    </submittedName>
</protein>
<evidence type="ECO:0000256" key="4">
    <source>
        <dbReference type="ARBA" id="ARBA00022840"/>
    </source>
</evidence>